<keyword evidence="2" id="KW-0540">Nuclease</keyword>
<dbReference type="Proteomes" id="UP000191672">
    <property type="component" value="Unassembled WGS sequence"/>
</dbReference>
<dbReference type="Gene3D" id="3.30.420.10">
    <property type="entry name" value="Ribonuclease H-like superfamily/Ribonuclease H"/>
    <property type="match status" value="1"/>
</dbReference>
<evidence type="ECO:0000259" key="6">
    <source>
        <dbReference type="SMART" id="SM00479"/>
    </source>
</evidence>
<dbReference type="AlphaFoldDB" id="A0A1V6QD69"/>
<protein>
    <recommendedName>
        <fullName evidence="6">Exonuclease domain-containing protein</fullName>
    </recommendedName>
</protein>
<comment type="similarity">
    <text evidence="1">Belongs to the REXO1/REXO3 family.</text>
</comment>
<keyword evidence="8" id="KW-1185">Reference proteome</keyword>
<evidence type="ECO:0000256" key="5">
    <source>
        <dbReference type="SAM" id="MobiDB-lite"/>
    </source>
</evidence>
<dbReference type="GO" id="GO:0005634">
    <property type="term" value="C:nucleus"/>
    <property type="evidence" value="ECO:0007669"/>
    <property type="project" value="TreeGrafter"/>
</dbReference>
<evidence type="ECO:0000256" key="3">
    <source>
        <dbReference type="ARBA" id="ARBA00022801"/>
    </source>
</evidence>
<dbReference type="STRING" id="416450.A0A1V6QD69"/>
<evidence type="ECO:0000256" key="1">
    <source>
        <dbReference type="ARBA" id="ARBA00006357"/>
    </source>
</evidence>
<dbReference type="PANTHER" id="PTHR12801">
    <property type="entry name" value="RNA EXONUCLEASE REXO1 / RECO3 FAMILY MEMBER-RELATED"/>
    <property type="match status" value="1"/>
</dbReference>
<feature type="compositionally biased region" description="Polar residues" evidence="5">
    <location>
        <begin position="98"/>
        <end position="109"/>
    </location>
</feature>
<dbReference type="InterPro" id="IPR034922">
    <property type="entry name" value="REX1-like_exo"/>
</dbReference>
<feature type="compositionally biased region" description="Polar residues" evidence="5">
    <location>
        <begin position="127"/>
        <end position="142"/>
    </location>
</feature>
<gene>
    <name evidence="7" type="ORF">PENANT_c006G07520</name>
</gene>
<evidence type="ECO:0000256" key="2">
    <source>
        <dbReference type="ARBA" id="ARBA00022722"/>
    </source>
</evidence>
<dbReference type="EMBL" id="MDYN01000006">
    <property type="protein sequence ID" value="OQD87149.1"/>
    <property type="molecule type" value="Genomic_DNA"/>
</dbReference>
<accession>A0A1V6QD69</accession>
<dbReference type="InterPro" id="IPR036397">
    <property type="entry name" value="RNaseH_sf"/>
</dbReference>
<feature type="region of interest" description="Disordered" evidence="5">
    <location>
        <begin position="64"/>
        <end position="207"/>
    </location>
</feature>
<comment type="caution">
    <text evidence="7">The sequence shown here is derived from an EMBL/GenBank/DDBJ whole genome shotgun (WGS) entry which is preliminary data.</text>
</comment>
<reference evidence="8" key="1">
    <citation type="journal article" date="2017" name="Nat. Microbiol.">
        <title>Global analysis of biosynthetic gene clusters reveals vast potential of secondary metabolite production in Penicillium species.</title>
        <authorList>
            <person name="Nielsen J.C."/>
            <person name="Grijseels S."/>
            <person name="Prigent S."/>
            <person name="Ji B."/>
            <person name="Dainat J."/>
            <person name="Nielsen K.F."/>
            <person name="Frisvad J.C."/>
            <person name="Workman M."/>
            <person name="Nielsen J."/>
        </authorList>
    </citation>
    <scope>NUCLEOTIDE SEQUENCE [LARGE SCALE GENOMIC DNA]</scope>
    <source>
        <strain evidence="8">IBT 31811</strain>
    </source>
</reference>
<feature type="compositionally biased region" description="Basic and acidic residues" evidence="5">
    <location>
        <begin position="687"/>
        <end position="698"/>
    </location>
</feature>
<dbReference type="PANTHER" id="PTHR12801:SF112">
    <property type="entry name" value="RNA EXONUCLEASE 3"/>
    <property type="match status" value="1"/>
</dbReference>
<dbReference type="SUPFAM" id="SSF53098">
    <property type="entry name" value="Ribonuclease H-like"/>
    <property type="match status" value="1"/>
</dbReference>
<feature type="region of interest" description="Disordered" evidence="5">
    <location>
        <begin position="670"/>
        <end position="698"/>
    </location>
</feature>
<keyword evidence="3" id="KW-0378">Hydrolase</keyword>
<sequence>MTVSSCFISRDTKPDSSKIFDGLSVTGRYFISMFTPLGLFAEIPCPQGERCTLLKCLFCHESNGARSAGDSSPISRASGHDGRPSKRAKLDQSPEKAQVSSSSLSNEITQEMVRRPSDLFPAGRAPQSGSQGISKLQSTTREVTPPAPNRSEPLKTLRPVSSKPTAAASNSNPSDTESKPTSTTPFDSSAKFPPRKAPKETLNPRMLTKAPTSHVGRTAILKKLHGAMVAHNEKLRRDKNSANRCFILTPDELVTMALDEEEKTAKENAGVYGNVIKLRIVKVSKMSIGEWVKEVMDHLNTRYYSVKPIQKPGTNPNLLATGMTVEEELAVVPFLVTPIAGHEQYGYVTKAPTESEIAVAKEGVDKSNGYEKCDRCGGRFQVFPGRREDGALTSGGTCTYHPSRPVYPQRKKTDHVTGSQEPSFPCCGEPMGASSGCTKADSHVFSVSETKRLASVLQFETTPRQPEKGPLGPVCFDCEMGYTSIGMEMIRLTAVSWPEGRDLLDILVRPIGEILDFNSRFSGVYQKDFVDAKPYDTLIATTEPLTKQEGKEKSQKPLQLVKSPAEARDLLFKLLQPETPLIGHAINNDLNVCRIIHPTIIDTVLLFPHIKGLPVRNSLKYLASKHLGRDIQTGVNGHDSKEDSIATGDLVRVKAHEKWKNMKSKGWKLENGKLVRSAQGASGPSDQDGHKRMSSTER</sequence>
<dbReference type="GO" id="GO:0003676">
    <property type="term" value="F:nucleic acid binding"/>
    <property type="evidence" value="ECO:0007669"/>
    <property type="project" value="InterPro"/>
</dbReference>
<keyword evidence="4" id="KW-0269">Exonuclease</keyword>
<dbReference type="CDD" id="cd06145">
    <property type="entry name" value="REX1_like"/>
    <property type="match status" value="1"/>
</dbReference>
<proteinExistence type="inferred from homology"/>
<name>A0A1V6QD69_9EURO</name>
<feature type="compositionally biased region" description="Basic and acidic residues" evidence="5">
    <location>
        <begin position="78"/>
        <end position="94"/>
    </location>
</feature>
<dbReference type="InterPro" id="IPR012337">
    <property type="entry name" value="RNaseH-like_sf"/>
</dbReference>
<evidence type="ECO:0000313" key="8">
    <source>
        <dbReference type="Proteomes" id="UP000191672"/>
    </source>
</evidence>
<feature type="compositionally biased region" description="Polar residues" evidence="5">
    <location>
        <begin position="162"/>
        <end position="187"/>
    </location>
</feature>
<feature type="domain" description="Exonuclease" evidence="6">
    <location>
        <begin position="472"/>
        <end position="660"/>
    </location>
</feature>
<organism evidence="7 8">
    <name type="scientific">Penicillium antarcticum</name>
    <dbReference type="NCBI Taxonomy" id="416450"/>
    <lineage>
        <taxon>Eukaryota</taxon>
        <taxon>Fungi</taxon>
        <taxon>Dikarya</taxon>
        <taxon>Ascomycota</taxon>
        <taxon>Pezizomycotina</taxon>
        <taxon>Eurotiomycetes</taxon>
        <taxon>Eurotiomycetidae</taxon>
        <taxon>Eurotiales</taxon>
        <taxon>Aspergillaceae</taxon>
        <taxon>Penicillium</taxon>
    </lineage>
</organism>
<dbReference type="GO" id="GO:0004527">
    <property type="term" value="F:exonuclease activity"/>
    <property type="evidence" value="ECO:0007669"/>
    <property type="project" value="UniProtKB-KW"/>
</dbReference>
<evidence type="ECO:0000313" key="7">
    <source>
        <dbReference type="EMBL" id="OQD87149.1"/>
    </source>
</evidence>
<dbReference type="SMART" id="SM00479">
    <property type="entry name" value="EXOIII"/>
    <property type="match status" value="1"/>
</dbReference>
<dbReference type="InterPro" id="IPR013520">
    <property type="entry name" value="Ribonucl_H"/>
</dbReference>
<evidence type="ECO:0000256" key="4">
    <source>
        <dbReference type="ARBA" id="ARBA00022839"/>
    </source>
</evidence>
<dbReference type="InterPro" id="IPR047021">
    <property type="entry name" value="REXO1/3/4-like"/>
</dbReference>